<organism evidence="3">
    <name type="scientific">viral metagenome</name>
    <dbReference type="NCBI Taxonomy" id="1070528"/>
    <lineage>
        <taxon>unclassified sequences</taxon>
        <taxon>metagenomes</taxon>
        <taxon>organismal metagenomes</taxon>
    </lineage>
</organism>
<dbReference type="InterPro" id="IPR031654">
    <property type="entry name" value="Capsid_N"/>
</dbReference>
<evidence type="ECO:0008006" key="4">
    <source>
        <dbReference type="Google" id="ProtNLM"/>
    </source>
</evidence>
<feature type="domain" description="Major capsid protein C-terminal" evidence="1">
    <location>
        <begin position="339"/>
        <end position="521"/>
    </location>
</feature>
<dbReference type="Pfam" id="PF16903">
    <property type="entry name" value="Capsid_N"/>
    <property type="match status" value="1"/>
</dbReference>
<dbReference type="GO" id="GO:0005198">
    <property type="term" value="F:structural molecule activity"/>
    <property type="evidence" value="ECO:0007669"/>
    <property type="project" value="InterPro"/>
</dbReference>
<dbReference type="Pfam" id="PF04451">
    <property type="entry name" value="Capsid_NCLDV"/>
    <property type="match status" value="1"/>
</dbReference>
<dbReference type="EMBL" id="MN740639">
    <property type="protein sequence ID" value="QHU36434.1"/>
    <property type="molecule type" value="Genomic_DNA"/>
</dbReference>
<dbReference type="Gene3D" id="2.70.9.20">
    <property type="entry name" value="Major capsid protein Vp54"/>
    <property type="match status" value="1"/>
</dbReference>
<dbReference type="AlphaFoldDB" id="A0A6C0M3R6"/>
<protein>
    <recommendedName>
        <fullName evidence="4">Major capsid protein N-terminal domain-containing protein</fullName>
    </recommendedName>
</protein>
<name>A0A6C0M3R6_9ZZZZ</name>
<dbReference type="Gene3D" id="2.70.9.10">
    <property type="entry name" value="Adenovirus Type 2 Hexon, domain 4"/>
    <property type="match status" value="1"/>
</dbReference>
<dbReference type="InterPro" id="IPR038519">
    <property type="entry name" value="MCP_C_sf"/>
</dbReference>
<accession>A0A6C0M3R6</accession>
<dbReference type="SUPFAM" id="SSF49749">
    <property type="entry name" value="Group II dsDNA viruses VP"/>
    <property type="match status" value="2"/>
</dbReference>
<sequence>MPGALMQLVSVGAQNELVNGKPSMTHFRTVYRRHTNFAMEHIRLTFGTSNLDFAPTTKRLLSTRIDRYGQLVNDCYLVLTLPDIWSPLVSVSPPPTGYDPRCTAIGYEFQWIKNIGYNLIDYIELTINGVSIQRLNGEFLKFYSYFTHDAAKRILVDQMIGNVPEIYDPANAYDRQNQYPHAIAVTSTTGLAAPMTTVPEPSIRSRQLIIPLHFWFCENPGLSLPLISLQNSEVFINVSLRAVQDLYTIIDTNNSSPTYGQRIEPAGLYPLQLFLSPPTAAGAPSNPSVTTFFSDPYLECNFISLDDTESNQLAVADQTFMFKEVRTFSNTGQFGPNTEIQLPAFNLVTRVFFAARRTDMELNNQWDNYTNWQNPDRAPFTPNTLSIASSLYSSGQYQITSVSPRDSVIDGVILFNGKDRFYTKPVSYFSLLQSYRHTTGTSSSVLPGVYMYSFALNNDQYQPSGAFNASFIDKVSLRLTLQQPLPSSTAIAGATQVCVLRSTVFNQNPVIIPAANLNLINPTTGALLYPPSDVVTVVQTSTGSLLFNYTYDVITYVESYNFIRIVSGLANLVFAT</sequence>
<dbReference type="InterPro" id="IPR016112">
    <property type="entry name" value="VP_dsDNA_II"/>
</dbReference>
<evidence type="ECO:0000259" key="1">
    <source>
        <dbReference type="Pfam" id="PF04451"/>
    </source>
</evidence>
<proteinExistence type="predicted"/>
<evidence type="ECO:0000313" key="3">
    <source>
        <dbReference type="EMBL" id="QHU36434.1"/>
    </source>
</evidence>
<reference evidence="3" key="1">
    <citation type="journal article" date="2020" name="Nature">
        <title>Giant virus diversity and host interactions through global metagenomics.</title>
        <authorList>
            <person name="Schulz F."/>
            <person name="Roux S."/>
            <person name="Paez-Espino D."/>
            <person name="Jungbluth S."/>
            <person name="Walsh D.A."/>
            <person name="Denef V.J."/>
            <person name="McMahon K.D."/>
            <person name="Konstantinidis K.T."/>
            <person name="Eloe-Fadrosh E.A."/>
            <person name="Kyrpides N.C."/>
            <person name="Woyke T."/>
        </authorList>
    </citation>
    <scope>NUCLEOTIDE SEQUENCE</scope>
    <source>
        <strain evidence="3">GVMAG-S-1035231-58</strain>
    </source>
</reference>
<evidence type="ECO:0000259" key="2">
    <source>
        <dbReference type="Pfam" id="PF16903"/>
    </source>
</evidence>
<dbReference type="InterPro" id="IPR007542">
    <property type="entry name" value="MCP_C"/>
</dbReference>
<feature type="domain" description="Major capsid protein N-terminal" evidence="2">
    <location>
        <begin position="25"/>
        <end position="269"/>
    </location>
</feature>